<evidence type="ECO:0000313" key="4">
    <source>
        <dbReference type="Proteomes" id="UP000004830"/>
    </source>
</evidence>
<dbReference type="PATRIC" id="fig|742742.3.peg.844"/>
<protein>
    <recommendedName>
        <fullName evidence="5">AAA domain-containing protein</fullName>
    </recommendedName>
</protein>
<dbReference type="HOGENOM" id="CLU_052027_2_0_11"/>
<dbReference type="InterPro" id="IPR050445">
    <property type="entry name" value="Bact_polysacc_biosynth/exp"/>
</dbReference>
<dbReference type="Proteomes" id="UP000004830">
    <property type="component" value="Unassembled WGS sequence"/>
</dbReference>
<dbReference type="SUPFAM" id="SSF52540">
    <property type="entry name" value="P-loop containing nucleoside triphosphate hydrolases"/>
    <property type="match status" value="1"/>
</dbReference>
<dbReference type="GeneID" id="62758622"/>
<dbReference type="InterPro" id="IPR033756">
    <property type="entry name" value="YlxH/NBP35"/>
</dbReference>
<name>G1WHR3_9ACTN</name>
<dbReference type="EMBL" id="ADLS01000011">
    <property type="protein sequence ID" value="EGX71488.1"/>
    <property type="molecule type" value="Genomic_DNA"/>
</dbReference>
<keyword evidence="4" id="KW-1185">Reference proteome</keyword>
<dbReference type="NCBIfam" id="TIGR01007">
    <property type="entry name" value="eps_fam"/>
    <property type="match status" value="1"/>
</dbReference>
<reference evidence="3 4" key="1">
    <citation type="submission" date="2011-06" db="EMBL/GenBank/DDBJ databases">
        <title>The Genome Sequence of Collinsella tanakaei YIT 12063.</title>
        <authorList>
            <consortium name="The Broad Institute Genome Sequencing Platform"/>
            <person name="Earl A."/>
            <person name="Ward D."/>
            <person name="Feldgarden M."/>
            <person name="Gevers D."/>
            <person name="Morotomi M."/>
            <person name="Young S.K."/>
            <person name="Zeng Q."/>
            <person name="Gargeya S."/>
            <person name="Fitzgerald M."/>
            <person name="Haas B."/>
            <person name="Abouelleil A."/>
            <person name="Alvarado L."/>
            <person name="Arachchi H.M."/>
            <person name="Berlin A."/>
            <person name="Brown A."/>
            <person name="Chapman S.B."/>
            <person name="Chen Z."/>
            <person name="Dunbar C."/>
            <person name="Freedman E."/>
            <person name="Gearin G."/>
            <person name="Gellesch M."/>
            <person name="Goldberg J."/>
            <person name="Griggs A."/>
            <person name="Gujja S."/>
            <person name="Heiman D."/>
            <person name="Howarth C."/>
            <person name="Larson L."/>
            <person name="Lui A."/>
            <person name="MacDonald P.J.P."/>
            <person name="Mehta T."/>
            <person name="Montmayeur A."/>
            <person name="Murphy C."/>
            <person name="Neiman D."/>
            <person name="Pearson M."/>
            <person name="Priest M."/>
            <person name="Roberts A."/>
            <person name="Saif S."/>
            <person name="Shea T."/>
            <person name="Shenoy N."/>
            <person name="Sisk P."/>
            <person name="Stolte C."/>
            <person name="Sykes S."/>
            <person name="Wortman J."/>
            <person name="Nusbaum C."/>
            <person name="Birren B."/>
        </authorList>
    </citation>
    <scope>NUCLEOTIDE SEQUENCE [LARGE SCALE GENOMIC DNA]</scope>
    <source>
        <strain evidence="3 4">YIT 12063</strain>
    </source>
</reference>
<accession>G1WHR3</accession>
<dbReference type="GO" id="GO:0005524">
    <property type="term" value="F:ATP binding"/>
    <property type="evidence" value="ECO:0007669"/>
    <property type="project" value="UniProtKB-KW"/>
</dbReference>
<evidence type="ECO:0000256" key="1">
    <source>
        <dbReference type="ARBA" id="ARBA00022741"/>
    </source>
</evidence>
<dbReference type="PANTHER" id="PTHR32309:SF13">
    <property type="entry name" value="FERRIC ENTEROBACTIN TRANSPORT PROTEIN FEPE"/>
    <property type="match status" value="1"/>
</dbReference>
<sequence length="263" mass="28611">MALKKRAGNDRRAVQNAMKTLLANIRFASVDKPIQTLAVTSSKPKEGKSTTACNLARAIASSGASVVLVECDMRRRSLANMLGVHSSGGIYAVLSEQATLDEALVEVDQPGMFFLDCEPHIPNPADLIASRRFADLISQLENRFNYVVVDTPPVGAFVDAAEIGQLVDGVLFVIRENYTRRKEVVDAVAQLRKAEVHIIGTVMNCCENIGNEYYYSYYSKDGSHHKSSAGQPDPVVDGVLSAPVKLEPASRAKRPSGSRFAKR</sequence>
<dbReference type="InterPro" id="IPR005702">
    <property type="entry name" value="Wzc-like_C"/>
</dbReference>
<organism evidence="3 4">
    <name type="scientific">Collinsella tanakaei YIT 12063</name>
    <dbReference type="NCBI Taxonomy" id="742742"/>
    <lineage>
        <taxon>Bacteria</taxon>
        <taxon>Bacillati</taxon>
        <taxon>Actinomycetota</taxon>
        <taxon>Coriobacteriia</taxon>
        <taxon>Coriobacteriales</taxon>
        <taxon>Coriobacteriaceae</taxon>
        <taxon>Collinsella</taxon>
    </lineage>
</organism>
<dbReference type="RefSeq" id="WP_009140911.1">
    <property type="nucleotide sequence ID" value="NZ_JH126468.1"/>
</dbReference>
<dbReference type="GO" id="GO:0005886">
    <property type="term" value="C:plasma membrane"/>
    <property type="evidence" value="ECO:0007669"/>
    <property type="project" value="TreeGrafter"/>
</dbReference>
<dbReference type="OrthoDB" id="9812433at2"/>
<dbReference type="STRING" id="742742.HMPREF9452_00876"/>
<dbReference type="InterPro" id="IPR027417">
    <property type="entry name" value="P-loop_NTPase"/>
</dbReference>
<evidence type="ECO:0000313" key="3">
    <source>
        <dbReference type="EMBL" id="EGX71488.1"/>
    </source>
</evidence>
<dbReference type="AlphaFoldDB" id="G1WHR3"/>
<keyword evidence="1" id="KW-0547">Nucleotide-binding</keyword>
<comment type="caution">
    <text evidence="3">The sequence shown here is derived from an EMBL/GenBank/DDBJ whole genome shotgun (WGS) entry which is preliminary data.</text>
</comment>
<proteinExistence type="predicted"/>
<dbReference type="eggNOG" id="COG0489">
    <property type="taxonomic scope" value="Bacteria"/>
</dbReference>
<dbReference type="PANTHER" id="PTHR32309">
    <property type="entry name" value="TYROSINE-PROTEIN KINASE"/>
    <property type="match status" value="1"/>
</dbReference>
<dbReference type="GO" id="GO:0004713">
    <property type="term" value="F:protein tyrosine kinase activity"/>
    <property type="evidence" value="ECO:0007669"/>
    <property type="project" value="TreeGrafter"/>
</dbReference>
<gene>
    <name evidence="3" type="ORF">HMPREF9452_00876</name>
</gene>
<dbReference type="Pfam" id="PF10609">
    <property type="entry name" value="ParA"/>
    <property type="match status" value="1"/>
</dbReference>
<evidence type="ECO:0008006" key="5">
    <source>
        <dbReference type="Google" id="ProtNLM"/>
    </source>
</evidence>
<dbReference type="Gene3D" id="3.40.50.300">
    <property type="entry name" value="P-loop containing nucleotide triphosphate hydrolases"/>
    <property type="match status" value="1"/>
</dbReference>
<keyword evidence="2" id="KW-0067">ATP-binding</keyword>
<evidence type="ECO:0000256" key="2">
    <source>
        <dbReference type="ARBA" id="ARBA00022840"/>
    </source>
</evidence>
<dbReference type="CDD" id="cd05387">
    <property type="entry name" value="BY-kinase"/>
    <property type="match status" value="1"/>
</dbReference>